<keyword evidence="4 11" id="KW-0732">Signal</keyword>
<reference evidence="13" key="1">
    <citation type="journal article" date="2023" name="Plant J.">
        <title>Genome sequences and population genomics provide insights into the demographic history, inbreeding, and mutation load of two 'living fossil' tree species of Dipteronia.</title>
        <authorList>
            <person name="Feng Y."/>
            <person name="Comes H.P."/>
            <person name="Chen J."/>
            <person name="Zhu S."/>
            <person name="Lu R."/>
            <person name="Zhang X."/>
            <person name="Li P."/>
            <person name="Qiu J."/>
            <person name="Olsen K.M."/>
            <person name="Qiu Y."/>
        </authorList>
    </citation>
    <scope>NUCLEOTIDE SEQUENCE</scope>
    <source>
        <strain evidence="13">KIB01</strain>
    </source>
</reference>
<dbReference type="GO" id="GO:0005886">
    <property type="term" value="C:plasma membrane"/>
    <property type="evidence" value="ECO:0007669"/>
    <property type="project" value="UniProtKB-SubCell"/>
</dbReference>
<evidence type="ECO:0000256" key="9">
    <source>
        <dbReference type="ARBA" id="ARBA00035011"/>
    </source>
</evidence>
<dbReference type="CDD" id="cd11019">
    <property type="entry name" value="OsENODL1_like"/>
    <property type="match status" value="1"/>
</dbReference>
<keyword evidence="8" id="KW-0449">Lipoprotein</keyword>
<dbReference type="Gene3D" id="2.60.40.420">
    <property type="entry name" value="Cupredoxins - blue copper proteins"/>
    <property type="match status" value="1"/>
</dbReference>
<name>A0AAD9X872_9ROSI</name>
<evidence type="ECO:0000313" key="13">
    <source>
        <dbReference type="EMBL" id="KAK2654690.1"/>
    </source>
</evidence>
<evidence type="ECO:0000256" key="1">
    <source>
        <dbReference type="ARBA" id="ARBA00004609"/>
    </source>
</evidence>
<dbReference type="EMBL" id="JANJYI010000004">
    <property type="protein sequence ID" value="KAK2654690.1"/>
    <property type="molecule type" value="Genomic_DNA"/>
</dbReference>
<comment type="similarity">
    <text evidence="9">Belongs to the early nodulin-like (ENODL) family.</text>
</comment>
<dbReference type="InterPro" id="IPR039391">
    <property type="entry name" value="Phytocyanin-like"/>
</dbReference>
<dbReference type="PANTHER" id="PTHR33021:SF234">
    <property type="entry name" value="EARLY NODULIN-LIKE PROTEIN 7"/>
    <property type="match status" value="1"/>
</dbReference>
<comment type="caution">
    <text evidence="13">The sequence shown here is derived from an EMBL/GenBank/DDBJ whole genome shotgun (WGS) entry which is preliminary data.</text>
</comment>
<sequence length="234" mass="25879">MKQRNMVSLLSLLCITFLLLSAASMHGVEAVKEFKVGDDFGWQEPGNDNTSVYSQWAGKNRFHVGDSLSFEYKNDSVFLVEKWGYYHCNTSEAIIAFNNGKSLMKLDRPGPFYFISGTFDHCRNGQRLLVEVMGLHQSPHSPPSTIAAPPDTMLGPGPLPSSSEAQSLFSDVIFYSVFVIGKTIMLVMKSVLLTCSKAYGKAEYFPAALSQKKIVLSTATTGWLYSLAIVDSYE</sequence>
<organism evidence="13 14">
    <name type="scientific">Dipteronia dyeriana</name>
    <dbReference type="NCBI Taxonomy" id="168575"/>
    <lineage>
        <taxon>Eukaryota</taxon>
        <taxon>Viridiplantae</taxon>
        <taxon>Streptophyta</taxon>
        <taxon>Embryophyta</taxon>
        <taxon>Tracheophyta</taxon>
        <taxon>Spermatophyta</taxon>
        <taxon>Magnoliopsida</taxon>
        <taxon>eudicotyledons</taxon>
        <taxon>Gunneridae</taxon>
        <taxon>Pentapetalae</taxon>
        <taxon>rosids</taxon>
        <taxon>malvids</taxon>
        <taxon>Sapindales</taxon>
        <taxon>Sapindaceae</taxon>
        <taxon>Hippocastanoideae</taxon>
        <taxon>Acereae</taxon>
        <taxon>Dipteronia</taxon>
    </lineage>
</organism>
<feature type="domain" description="Phytocyanin" evidence="12">
    <location>
        <begin position="32"/>
        <end position="134"/>
    </location>
</feature>
<keyword evidence="6" id="KW-1015">Disulfide bond</keyword>
<evidence type="ECO:0000256" key="3">
    <source>
        <dbReference type="ARBA" id="ARBA00022622"/>
    </source>
</evidence>
<keyword evidence="5 10" id="KW-0472">Membrane</keyword>
<dbReference type="Proteomes" id="UP001280121">
    <property type="component" value="Unassembled WGS sequence"/>
</dbReference>
<dbReference type="InterPro" id="IPR008972">
    <property type="entry name" value="Cupredoxin"/>
</dbReference>
<dbReference type="FunFam" id="2.60.40.420:FF:000010">
    <property type="entry name" value="Early nodulin-like protein 1"/>
    <property type="match status" value="1"/>
</dbReference>
<dbReference type="InterPro" id="IPR003245">
    <property type="entry name" value="Phytocyanin_dom"/>
</dbReference>
<protein>
    <recommendedName>
        <fullName evidence="12">Phytocyanin domain-containing protein</fullName>
    </recommendedName>
</protein>
<evidence type="ECO:0000256" key="10">
    <source>
        <dbReference type="SAM" id="Phobius"/>
    </source>
</evidence>
<dbReference type="AlphaFoldDB" id="A0AAD9X872"/>
<evidence type="ECO:0000259" key="12">
    <source>
        <dbReference type="PROSITE" id="PS51485"/>
    </source>
</evidence>
<keyword evidence="10" id="KW-0812">Transmembrane</keyword>
<evidence type="ECO:0000256" key="6">
    <source>
        <dbReference type="ARBA" id="ARBA00023157"/>
    </source>
</evidence>
<dbReference type="Pfam" id="PF02298">
    <property type="entry name" value="Cu_bind_like"/>
    <property type="match status" value="1"/>
</dbReference>
<gene>
    <name evidence="13" type="ORF">Ddye_014546</name>
</gene>
<dbReference type="SUPFAM" id="SSF49503">
    <property type="entry name" value="Cupredoxins"/>
    <property type="match status" value="1"/>
</dbReference>
<feature type="transmembrane region" description="Helical" evidence="10">
    <location>
        <begin position="172"/>
        <end position="193"/>
    </location>
</feature>
<comment type="subcellular location">
    <subcellularLocation>
        <location evidence="1">Cell membrane</location>
        <topology evidence="1">Lipid-anchor</topology>
        <topology evidence="1">GPI-anchor</topology>
    </subcellularLocation>
</comment>
<proteinExistence type="inferred from homology"/>
<accession>A0AAD9X872</accession>
<evidence type="ECO:0000256" key="7">
    <source>
        <dbReference type="ARBA" id="ARBA00023180"/>
    </source>
</evidence>
<keyword evidence="14" id="KW-1185">Reference proteome</keyword>
<evidence type="ECO:0000256" key="5">
    <source>
        <dbReference type="ARBA" id="ARBA00023136"/>
    </source>
</evidence>
<keyword evidence="3" id="KW-0336">GPI-anchor</keyword>
<keyword evidence="2" id="KW-1003">Cell membrane</keyword>
<evidence type="ECO:0000256" key="8">
    <source>
        <dbReference type="ARBA" id="ARBA00023288"/>
    </source>
</evidence>
<evidence type="ECO:0000256" key="2">
    <source>
        <dbReference type="ARBA" id="ARBA00022475"/>
    </source>
</evidence>
<keyword evidence="7" id="KW-0325">Glycoprotein</keyword>
<evidence type="ECO:0000256" key="11">
    <source>
        <dbReference type="SAM" id="SignalP"/>
    </source>
</evidence>
<dbReference type="GO" id="GO:0009055">
    <property type="term" value="F:electron transfer activity"/>
    <property type="evidence" value="ECO:0007669"/>
    <property type="project" value="InterPro"/>
</dbReference>
<feature type="signal peptide" evidence="11">
    <location>
        <begin position="1"/>
        <end position="30"/>
    </location>
</feature>
<dbReference type="InterPro" id="IPR041846">
    <property type="entry name" value="ENL_dom"/>
</dbReference>
<dbReference type="PANTHER" id="PTHR33021">
    <property type="entry name" value="BLUE COPPER PROTEIN"/>
    <property type="match status" value="1"/>
</dbReference>
<feature type="chain" id="PRO_5041897835" description="Phytocyanin domain-containing protein" evidence="11">
    <location>
        <begin position="31"/>
        <end position="234"/>
    </location>
</feature>
<dbReference type="GO" id="GO:0098552">
    <property type="term" value="C:side of membrane"/>
    <property type="evidence" value="ECO:0007669"/>
    <property type="project" value="UniProtKB-KW"/>
</dbReference>
<evidence type="ECO:0000256" key="4">
    <source>
        <dbReference type="ARBA" id="ARBA00022729"/>
    </source>
</evidence>
<evidence type="ECO:0000313" key="14">
    <source>
        <dbReference type="Proteomes" id="UP001280121"/>
    </source>
</evidence>
<keyword evidence="10" id="KW-1133">Transmembrane helix</keyword>
<dbReference type="PROSITE" id="PS51485">
    <property type="entry name" value="PHYTOCYANIN"/>
    <property type="match status" value="1"/>
</dbReference>